<feature type="compositionally biased region" description="Polar residues" evidence="1">
    <location>
        <begin position="23"/>
        <end position="35"/>
    </location>
</feature>
<evidence type="ECO:0000313" key="2">
    <source>
        <dbReference type="Proteomes" id="UP000887565"/>
    </source>
</evidence>
<dbReference type="AlphaFoldDB" id="A0A915HFH1"/>
<evidence type="ECO:0000256" key="1">
    <source>
        <dbReference type="SAM" id="MobiDB-lite"/>
    </source>
</evidence>
<accession>A0A915HFH1</accession>
<evidence type="ECO:0000313" key="3">
    <source>
        <dbReference type="WBParaSite" id="nRc.2.0.1.t00352-RA"/>
    </source>
</evidence>
<sequence>MAEVKPEEASEGALRDPTEAEETGNTKAKTQMGNSTIRISSHLADAVEANNARTKAKMEVIPEVNKTRGDTIEEGLQEAIDAAGSSKKIWRGGKDLHAIRRMTHNLPQHADCATEPKIDPIWCRCKRHTPQGRRYSIKAEVKMGVTCQPLPW</sequence>
<dbReference type="WBParaSite" id="nRc.2.0.1.t00352-RA">
    <property type="protein sequence ID" value="nRc.2.0.1.t00352-RA"/>
    <property type="gene ID" value="nRc.2.0.1.g00352"/>
</dbReference>
<dbReference type="Proteomes" id="UP000887565">
    <property type="component" value="Unplaced"/>
</dbReference>
<keyword evidence="2" id="KW-1185">Reference proteome</keyword>
<name>A0A915HFH1_ROMCU</name>
<organism evidence="2 3">
    <name type="scientific">Romanomermis culicivorax</name>
    <name type="common">Nematode worm</name>
    <dbReference type="NCBI Taxonomy" id="13658"/>
    <lineage>
        <taxon>Eukaryota</taxon>
        <taxon>Metazoa</taxon>
        <taxon>Ecdysozoa</taxon>
        <taxon>Nematoda</taxon>
        <taxon>Enoplea</taxon>
        <taxon>Dorylaimia</taxon>
        <taxon>Mermithida</taxon>
        <taxon>Mermithoidea</taxon>
        <taxon>Mermithidae</taxon>
        <taxon>Romanomermis</taxon>
    </lineage>
</organism>
<protein>
    <submittedName>
        <fullName evidence="3">Uncharacterized protein</fullName>
    </submittedName>
</protein>
<reference evidence="3" key="1">
    <citation type="submission" date="2022-11" db="UniProtKB">
        <authorList>
            <consortium name="WormBaseParasite"/>
        </authorList>
    </citation>
    <scope>IDENTIFICATION</scope>
</reference>
<proteinExistence type="predicted"/>
<feature type="region of interest" description="Disordered" evidence="1">
    <location>
        <begin position="1"/>
        <end position="35"/>
    </location>
</feature>
<feature type="compositionally biased region" description="Basic and acidic residues" evidence="1">
    <location>
        <begin position="1"/>
        <end position="18"/>
    </location>
</feature>